<accession>M1IVY7</accession>
<dbReference type="Pfam" id="PF00708">
    <property type="entry name" value="Acylphosphatase"/>
    <property type="match status" value="1"/>
</dbReference>
<evidence type="ECO:0000313" key="5">
    <source>
        <dbReference type="Proteomes" id="UP000011281"/>
    </source>
</evidence>
<sequence>MKKWSDSEVKLMGGLKRMYVIVYGIVQGVGYRRFIQIHAARLGIKGYAKNLPDGSVEILAEGYEEALYKLLDQIKRGPPLSKVEKVDVKFDDYTGEFASFDTY</sequence>
<dbReference type="NCBIfam" id="NF011012">
    <property type="entry name" value="PRK14440.1"/>
    <property type="match status" value="1"/>
</dbReference>
<dbReference type="Proteomes" id="UP000011281">
    <property type="component" value="Chromosome"/>
</dbReference>
<dbReference type="PROSITE" id="PS51160">
    <property type="entry name" value="ACYLPHOSPHATASE_3"/>
    <property type="match status" value="1"/>
</dbReference>
<dbReference type="HOGENOM" id="CLU_141932_2_1_2"/>
<feature type="active site" evidence="1">
    <location>
        <position position="50"/>
    </location>
</feature>
<comment type="catalytic activity">
    <reaction evidence="1">
        <text>an acyl phosphate + H2O = a carboxylate + phosphate + H(+)</text>
        <dbReference type="Rhea" id="RHEA:14965"/>
        <dbReference type="ChEBI" id="CHEBI:15377"/>
        <dbReference type="ChEBI" id="CHEBI:15378"/>
        <dbReference type="ChEBI" id="CHEBI:29067"/>
        <dbReference type="ChEBI" id="CHEBI:43474"/>
        <dbReference type="ChEBI" id="CHEBI:59918"/>
        <dbReference type="EC" id="3.6.1.7"/>
    </reaction>
</comment>
<dbReference type="PATRIC" id="fig|1028566.6.peg.1360"/>
<dbReference type="PANTHER" id="PTHR47268">
    <property type="entry name" value="ACYLPHOSPHATASE"/>
    <property type="match status" value="1"/>
</dbReference>
<evidence type="ECO:0000256" key="1">
    <source>
        <dbReference type="PROSITE-ProRule" id="PRU00520"/>
    </source>
</evidence>
<gene>
    <name evidence="4" type="ORF">SacN8_06910</name>
</gene>
<dbReference type="EC" id="3.6.1.7" evidence="1"/>
<evidence type="ECO:0000256" key="2">
    <source>
        <dbReference type="RuleBase" id="RU004168"/>
    </source>
</evidence>
<dbReference type="EMBL" id="CP002817">
    <property type="protein sequence ID" value="AGE71346.1"/>
    <property type="molecule type" value="Genomic_DNA"/>
</dbReference>
<name>M1IVY7_9CREN</name>
<proteinExistence type="inferred from homology"/>
<dbReference type="GO" id="GO:0003998">
    <property type="term" value="F:acylphosphatase activity"/>
    <property type="evidence" value="ECO:0007669"/>
    <property type="project" value="UniProtKB-EC"/>
</dbReference>
<feature type="active site" evidence="1">
    <location>
        <position position="32"/>
    </location>
</feature>
<organism evidence="5">
    <name type="scientific">Sulfolobus acidocaldarius N8</name>
    <dbReference type="NCBI Taxonomy" id="1028566"/>
    <lineage>
        <taxon>Archaea</taxon>
        <taxon>Thermoproteota</taxon>
        <taxon>Thermoprotei</taxon>
        <taxon>Sulfolobales</taxon>
        <taxon>Sulfolobaceae</taxon>
        <taxon>Sulfolobus</taxon>
    </lineage>
</organism>
<dbReference type="SUPFAM" id="SSF54975">
    <property type="entry name" value="Acylphosphatase/BLUF domain-like"/>
    <property type="match status" value="1"/>
</dbReference>
<dbReference type="InterPro" id="IPR017968">
    <property type="entry name" value="Acylphosphatase_CS"/>
</dbReference>
<comment type="similarity">
    <text evidence="2">Belongs to the acylphosphatase family.</text>
</comment>
<evidence type="ECO:0000259" key="3">
    <source>
        <dbReference type="PROSITE" id="PS51160"/>
    </source>
</evidence>
<reference evidence="4 5" key="1">
    <citation type="journal article" date="2012" name="ISME J.">
        <title>Genomic evidence of rapid, global-scale gene flow in a Sulfolobus species.</title>
        <authorList>
            <person name="Mao D."/>
            <person name="Grogan D."/>
        </authorList>
    </citation>
    <scope>NUCLEOTIDE SEQUENCE [LARGE SCALE GENOMIC DNA]</scope>
    <source>
        <strain evidence="4 5">N8</strain>
    </source>
</reference>
<feature type="domain" description="Acylphosphatase-like" evidence="3">
    <location>
        <begin position="17"/>
        <end position="103"/>
    </location>
</feature>
<dbReference type="PANTHER" id="PTHR47268:SF4">
    <property type="entry name" value="ACYLPHOSPHATASE"/>
    <property type="match status" value="1"/>
</dbReference>
<dbReference type="Gene3D" id="3.30.70.100">
    <property type="match status" value="1"/>
</dbReference>
<dbReference type="PROSITE" id="PS00151">
    <property type="entry name" value="ACYLPHOSPHATASE_2"/>
    <property type="match status" value="1"/>
</dbReference>
<dbReference type="InterPro" id="IPR001792">
    <property type="entry name" value="Acylphosphatase-like_dom"/>
</dbReference>
<evidence type="ECO:0000313" key="4">
    <source>
        <dbReference type="EMBL" id="AGE71346.1"/>
    </source>
</evidence>
<dbReference type="InterPro" id="IPR020456">
    <property type="entry name" value="Acylphosphatase"/>
</dbReference>
<protein>
    <recommendedName>
        <fullName evidence="1">acylphosphatase</fullName>
        <ecNumber evidence="1">3.6.1.7</ecNumber>
    </recommendedName>
</protein>
<dbReference type="AlphaFoldDB" id="M1IVY7"/>
<dbReference type="InterPro" id="IPR036046">
    <property type="entry name" value="Acylphosphatase-like_dom_sf"/>
</dbReference>
<dbReference type="KEGG" id="sacn:SacN8_06910"/>
<keyword evidence="1 4" id="KW-0378">Hydrolase</keyword>